<gene>
    <name evidence="3" type="ORF">IPN02_13315</name>
</gene>
<comment type="caution">
    <text evidence="3">The sequence shown here is derived from an EMBL/GenBank/DDBJ whole genome shotgun (WGS) entry which is preliminary data.</text>
</comment>
<organism evidence="3 4">
    <name type="scientific">Candidatus Neomicrothrix subdominans</name>
    <dbReference type="NCBI Taxonomy" id="2954438"/>
    <lineage>
        <taxon>Bacteria</taxon>
        <taxon>Bacillati</taxon>
        <taxon>Actinomycetota</taxon>
        <taxon>Acidimicrobiia</taxon>
        <taxon>Acidimicrobiales</taxon>
        <taxon>Microthrixaceae</taxon>
        <taxon>Candidatus Neomicrothrix</taxon>
    </lineage>
</organism>
<keyword evidence="2" id="KW-0812">Transmembrane</keyword>
<dbReference type="AlphaFoldDB" id="A0A936NCG6"/>
<reference evidence="3 4" key="1">
    <citation type="submission" date="2020-10" db="EMBL/GenBank/DDBJ databases">
        <title>Connecting structure to function with the recovery of over 1000 high-quality activated sludge metagenome-assembled genomes encoding full-length rRNA genes using long-read sequencing.</title>
        <authorList>
            <person name="Singleton C.M."/>
            <person name="Petriglieri F."/>
            <person name="Kristensen J.M."/>
            <person name="Kirkegaard R.H."/>
            <person name="Michaelsen T.Y."/>
            <person name="Andersen M.H."/>
            <person name="Karst S.M."/>
            <person name="Dueholm M.S."/>
            <person name="Nielsen P.H."/>
            <person name="Albertsen M."/>
        </authorList>
    </citation>
    <scope>NUCLEOTIDE SEQUENCE [LARGE SCALE GENOMIC DNA]</scope>
    <source>
        <strain evidence="3">Lyne_18-Q3-R50-59_MAXAC.006</strain>
    </source>
</reference>
<evidence type="ECO:0000256" key="2">
    <source>
        <dbReference type="SAM" id="Phobius"/>
    </source>
</evidence>
<evidence type="ECO:0000313" key="3">
    <source>
        <dbReference type="EMBL" id="MBK9297782.1"/>
    </source>
</evidence>
<feature type="region of interest" description="Disordered" evidence="1">
    <location>
        <begin position="632"/>
        <end position="665"/>
    </location>
</feature>
<dbReference type="EMBL" id="JADJZA010000007">
    <property type="protein sequence ID" value="MBK9297782.1"/>
    <property type="molecule type" value="Genomic_DNA"/>
</dbReference>
<feature type="transmembrane region" description="Helical" evidence="2">
    <location>
        <begin position="323"/>
        <end position="345"/>
    </location>
</feature>
<dbReference type="Gene3D" id="3.30.565.10">
    <property type="entry name" value="Histidine kinase-like ATPase, C-terminal domain"/>
    <property type="match status" value="1"/>
</dbReference>
<protein>
    <recommendedName>
        <fullName evidence="5">ATP-binding protein</fullName>
    </recommendedName>
</protein>
<proteinExistence type="predicted"/>
<dbReference type="InterPro" id="IPR036890">
    <property type="entry name" value="HATPase_C_sf"/>
</dbReference>
<name>A0A936NCG6_9ACTN</name>
<evidence type="ECO:0008006" key="5">
    <source>
        <dbReference type="Google" id="ProtNLM"/>
    </source>
</evidence>
<sequence length="717" mass="77144">MSTDPSAADPTAVTAASSMEQRWGDALWEGYLLLRVSQVANAAFVTMDPQRGPRSRALGWLATAIAGGATAWEWRRRQGRDSSVDDPVMAAEVIGTSAALMALSPHIVRAADRDRGDDWFGLWTWWGNAALALALPNRPEPAMLAHLLPQVDAWRHQRSWLPSDIASRNVLNSIGVGLGSRWAVHKVTQAGAQADRASTRLMSEQARLLADRARRELRERRLRDTVDSLNNIEGHLREDRIDAALACSSATYEPLRAWLAGAEDDETASPAAAAADHASEMTRLIERTEQGLTFGDIAVVGATLISTLLVTTSRFDRQQRRGWVVAGLTSSTIYTAAVTLGRLGLRGRPGSDSHPAFLDRTWSRRADTLFAVLLIAFECASSDRNVAGTWAAGQTQVHIAVAATRIAEFPKLLRAWGIIGAAMFLGDRYFSPAARTHRFRWQVDWINGMAAGMALRRSHTAVFNSLDQLERHANETIATVAKQVAEAETVAAQDAVHDTACQSLRYLLTHPDEDPSRLAQIIAATTEALETELSGGEHDESGALADALAACAAGYELLGLSPVVESTGDRPVGGEVMEVLVQVANQGLANALAHSDDTAPLIRLDLDDRYVRLTVCNRADVPFRGIPDRAEADAVDPLDDRFDPALPETSPTPAEAGPAELPSGGFGLASARRAVTELGGTLGWGEHPTRTELIVELSLTLDGAPASASGNEPSPRR</sequence>
<feature type="transmembrane region" description="Helical" evidence="2">
    <location>
        <begin position="291"/>
        <end position="311"/>
    </location>
</feature>
<keyword evidence="2" id="KW-0472">Membrane</keyword>
<accession>A0A936NCG6</accession>
<evidence type="ECO:0000256" key="1">
    <source>
        <dbReference type="SAM" id="MobiDB-lite"/>
    </source>
</evidence>
<dbReference type="Proteomes" id="UP000727993">
    <property type="component" value="Unassembled WGS sequence"/>
</dbReference>
<keyword evidence="2" id="KW-1133">Transmembrane helix</keyword>
<feature type="compositionally biased region" description="Basic and acidic residues" evidence="1">
    <location>
        <begin position="632"/>
        <end position="643"/>
    </location>
</feature>
<evidence type="ECO:0000313" key="4">
    <source>
        <dbReference type="Proteomes" id="UP000727993"/>
    </source>
</evidence>